<dbReference type="PANTHER" id="PTHR47064:SF2">
    <property type="entry name" value="SMP-30_GLUCONOLACTONASE_LRE-LIKE REGION DOMAIN-CONTAINING PROTEIN-RELATED"/>
    <property type="match status" value="1"/>
</dbReference>
<dbReference type="OrthoDB" id="423498at2759"/>
<dbReference type="AlphaFoldDB" id="A0A0L0MZV9"/>
<dbReference type="PANTHER" id="PTHR47064">
    <property type="entry name" value="PUTATIVE (AFU_ORTHOLOGUE AFUA_1G08990)-RELATED"/>
    <property type="match status" value="1"/>
</dbReference>
<gene>
    <name evidence="2" type="ORF">TOPH_07880</name>
</gene>
<dbReference type="Pfam" id="PF08450">
    <property type="entry name" value="SGL"/>
    <property type="match status" value="1"/>
</dbReference>
<protein>
    <recommendedName>
        <fullName evidence="1">SMP-30/Gluconolactonase/LRE-like region domain-containing protein</fullName>
    </recommendedName>
</protein>
<dbReference type="EMBL" id="LFRF01000036">
    <property type="protein sequence ID" value="KND87438.1"/>
    <property type="molecule type" value="Genomic_DNA"/>
</dbReference>
<dbReference type="Proteomes" id="UP000036947">
    <property type="component" value="Unassembled WGS sequence"/>
</dbReference>
<feature type="domain" description="SMP-30/Gluconolactonase/LRE-like region" evidence="1">
    <location>
        <begin position="28"/>
        <end position="137"/>
    </location>
</feature>
<dbReference type="SUPFAM" id="SSF63829">
    <property type="entry name" value="Calcium-dependent phosphotriesterase"/>
    <property type="match status" value="1"/>
</dbReference>
<organism evidence="2 3">
    <name type="scientific">Tolypocladium ophioglossoides (strain CBS 100239)</name>
    <name type="common">Snaketongue truffleclub</name>
    <name type="synonym">Elaphocordyceps ophioglossoides</name>
    <dbReference type="NCBI Taxonomy" id="1163406"/>
    <lineage>
        <taxon>Eukaryota</taxon>
        <taxon>Fungi</taxon>
        <taxon>Dikarya</taxon>
        <taxon>Ascomycota</taxon>
        <taxon>Pezizomycotina</taxon>
        <taxon>Sordariomycetes</taxon>
        <taxon>Hypocreomycetidae</taxon>
        <taxon>Hypocreales</taxon>
        <taxon>Ophiocordycipitaceae</taxon>
        <taxon>Tolypocladium</taxon>
    </lineage>
</organism>
<sequence length="155" mass="16843">MAQSDSPTPFTALSKVFGQAAFAQPGIQIRPEAKSIRAMVDSFGRPNGICFSPDEEIQTRTMTVSRRTPDAHRASRYAFDLAWYSNEPFLTNRRLFAMADSGIPDGIKCDVHGNVNSGCGDSVNIWSPGGILLGKFLVEVGAANFSFGRDGECLY</sequence>
<dbReference type="InterPro" id="IPR011042">
    <property type="entry name" value="6-blade_b-propeller_TolB-like"/>
</dbReference>
<proteinExistence type="predicted"/>
<accession>A0A0L0MZV9</accession>
<reference evidence="2 3" key="1">
    <citation type="journal article" date="2015" name="BMC Genomics">
        <title>The genome of the truffle-parasite Tolypocladium ophioglossoides and the evolution of antifungal peptaibiotics.</title>
        <authorList>
            <person name="Quandt C.A."/>
            <person name="Bushley K.E."/>
            <person name="Spatafora J.W."/>
        </authorList>
    </citation>
    <scope>NUCLEOTIDE SEQUENCE [LARGE SCALE GENOMIC DNA]</scope>
    <source>
        <strain evidence="2 3">CBS 100239</strain>
    </source>
</reference>
<dbReference type="InterPro" id="IPR013658">
    <property type="entry name" value="SGL"/>
</dbReference>
<evidence type="ECO:0000313" key="2">
    <source>
        <dbReference type="EMBL" id="KND87438.1"/>
    </source>
</evidence>
<name>A0A0L0MZV9_TOLOC</name>
<keyword evidence="3" id="KW-1185">Reference proteome</keyword>
<comment type="caution">
    <text evidence="2">The sequence shown here is derived from an EMBL/GenBank/DDBJ whole genome shotgun (WGS) entry which is preliminary data.</text>
</comment>
<dbReference type="InterPro" id="IPR052988">
    <property type="entry name" value="Oryzine_lactonohydrolase"/>
</dbReference>
<evidence type="ECO:0000259" key="1">
    <source>
        <dbReference type="Pfam" id="PF08450"/>
    </source>
</evidence>
<dbReference type="Gene3D" id="2.120.10.30">
    <property type="entry name" value="TolB, C-terminal domain"/>
    <property type="match status" value="1"/>
</dbReference>
<evidence type="ECO:0000313" key="3">
    <source>
        <dbReference type="Proteomes" id="UP000036947"/>
    </source>
</evidence>
<dbReference type="STRING" id="1163406.A0A0L0MZV9"/>